<dbReference type="STRING" id="580166.AUP43_13545"/>
<evidence type="ECO:0008006" key="3">
    <source>
        <dbReference type="Google" id="ProtNLM"/>
    </source>
</evidence>
<dbReference type="Proteomes" id="UP000076400">
    <property type="component" value="Unassembled WGS sequence"/>
</dbReference>
<organism evidence="1 2">
    <name type="scientific">Oceanibaculum pacificum</name>
    <dbReference type="NCBI Taxonomy" id="580166"/>
    <lineage>
        <taxon>Bacteria</taxon>
        <taxon>Pseudomonadati</taxon>
        <taxon>Pseudomonadota</taxon>
        <taxon>Alphaproteobacteria</taxon>
        <taxon>Rhodospirillales</taxon>
        <taxon>Oceanibaculaceae</taxon>
        <taxon>Oceanibaculum</taxon>
    </lineage>
</organism>
<gene>
    <name evidence="1" type="ORF">AUP43_13545</name>
</gene>
<sequence>MAATAWNSCLYEGRVMHSRLAPFRHKFAYRVFSLLLDLDELPRLDRDLPGFGHNRFALLGFHDRDHGPRDGSPLRPWVEAHLARGGIDLKGGRISLLCFPRLLGYVFNPLSVYFCRDADGRLRAILYEVKNTFGDQHGYLLPVGPAHAPGELIVQQQDKSFYVSPFMPMDCRYRFRLKEPGERLSIMIRQDSAGDDAAELFVATHTAERRELTGRALAAAFWRHPLMTIKIFAGIHWEALRVWRKGAVFHARPVPPSEAVSIWRPSPSIRSQIP</sequence>
<name>A0A154VNG1_9PROT</name>
<dbReference type="EMBL" id="LPXN01000152">
    <property type="protein sequence ID" value="KZD02778.1"/>
    <property type="molecule type" value="Genomic_DNA"/>
</dbReference>
<reference evidence="1 2" key="1">
    <citation type="submission" date="2015-12" db="EMBL/GenBank/DDBJ databases">
        <title>Genome sequence of Oceanibaculum pacificum MCCC 1A02656.</title>
        <authorList>
            <person name="Lu L."/>
            <person name="Lai Q."/>
            <person name="Shao Z."/>
            <person name="Qian P."/>
        </authorList>
    </citation>
    <scope>NUCLEOTIDE SEQUENCE [LARGE SCALE GENOMIC DNA]</scope>
    <source>
        <strain evidence="1 2">MCCC 1A02656</strain>
    </source>
</reference>
<proteinExistence type="predicted"/>
<dbReference type="RefSeq" id="WP_067559514.1">
    <property type="nucleotide sequence ID" value="NZ_LPXN01000152.1"/>
</dbReference>
<accession>A0A154VNG1</accession>
<keyword evidence="2" id="KW-1185">Reference proteome</keyword>
<dbReference type="InterPro" id="IPR010775">
    <property type="entry name" value="DUF1365"/>
</dbReference>
<dbReference type="PANTHER" id="PTHR33973:SF4">
    <property type="entry name" value="OS07G0153300 PROTEIN"/>
    <property type="match status" value="1"/>
</dbReference>
<protein>
    <recommendedName>
        <fullName evidence="3">DUF1365 domain-containing protein</fullName>
    </recommendedName>
</protein>
<dbReference type="AlphaFoldDB" id="A0A154VNG1"/>
<dbReference type="Pfam" id="PF07103">
    <property type="entry name" value="DUF1365"/>
    <property type="match status" value="1"/>
</dbReference>
<comment type="caution">
    <text evidence="1">The sequence shown here is derived from an EMBL/GenBank/DDBJ whole genome shotgun (WGS) entry which is preliminary data.</text>
</comment>
<evidence type="ECO:0000313" key="1">
    <source>
        <dbReference type="EMBL" id="KZD02778.1"/>
    </source>
</evidence>
<dbReference type="PANTHER" id="PTHR33973">
    <property type="entry name" value="OS07G0153300 PROTEIN"/>
    <property type="match status" value="1"/>
</dbReference>
<evidence type="ECO:0000313" key="2">
    <source>
        <dbReference type="Proteomes" id="UP000076400"/>
    </source>
</evidence>
<dbReference type="OrthoDB" id="9778801at2"/>